<sequence>MKVLIIGSGGREHAMAHSLAGSDLVSALFVAPGNGGTAMMGGKVRNVDVKAAAVDALLDFARNEGIGLTVVGPEQPLEAGIVDSFRSAGMKIVGPRRDAARLESSKVFSKDFMKRHNIPTAAYNVFSDRGSAMAYLDSLPASGWPQVLKASGLCGGKGVIIAPDPQSAHRAIGEMFDERVFGDAADEVVIEDFLKGEEASVFVLTDGIEYRLFLPAQDHKRIGEGDTGKNTGGMGAYAPAPVVTAEVMKKVEERVVVPTLEGMRSEGCPFTGFLYVGLMIDGGEPSVVEYNVRLGDPETQVVLPLLESDFAAALLASVEGGLRDVPFAMRSGSASTVVMASEGYPGSYPTGIAVAIDDSLKAMKECSLFHAGTALEGERLLTAGGRVFSVTAVGPTLRESLQSAYRAVAAVHFDGAVFRRDIGARAL</sequence>
<dbReference type="InterPro" id="IPR011761">
    <property type="entry name" value="ATP-grasp"/>
</dbReference>
<dbReference type="HAMAP" id="MF_00138">
    <property type="entry name" value="GARS"/>
    <property type="match status" value="1"/>
</dbReference>
<evidence type="ECO:0000256" key="7">
    <source>
        <dbReference type="ARBA" id="ARBA00022741"/>
    </source>
</evidence>
<dbReference type="Proteomes" id="UP000327458">
    <property type="component" value="Unassembled WGS sequence"/>
</dbReference>
<dbReference type="GO" id="GO:0006189">
    <property type="term" value="P:'de novo' IMP biosynthetic process"/>
    <property type="evidence" value="ECO:0007669"/>
    <property type="project" value="UniProtKB-UniRule"/>
</dbReference>
<evidence type="ECO:0000313" key="19">
    <source>
        <dbReference type="Proteomes" id="UP000279908"/>
    </source>
</evidence>
<dbReference type="SMART" id="SM01210">
    <property type="entry name" value="GARS_C"/>
    <property type="match status" value="1"/>
</dbReference>
<evidence type="ECO:0000259" key="16">
    <source>
        <dbReference type="PROSITE" id="PS50975"/>
    </source>
</evidence>
<keyword evidence="7 15" id="KW-0547">Nucleotide-binding</keyword>
<dbReference type="FunFam" id="3.90.600.10:FF:000001">
    <property type="entry name" value="Trifunctional purine biosynthetic protein adenosine-3"/>
    <property type="match status" value="1"/>
</dbReference>
<dbReference type="PROSITE" id="PS50975">
    <property type="entry name" value="ATP_GRASP"/>
    <property type="match status" value="1"/>
</dbReference>
<keyword evidence="6" id="KW-0479">Metal-binding</keyword>
<gene>
    <name evidence="14 18" type="primary">purD</name>
    <name evidence="18" type="ORF">EKD02_03390</name>
    <name evidence="17" type="ORF">FP507_08405</name>
</gene>
<evidence type="ECO:0000256" key="13">
    <source>
        <dbReference type="ARBA" id="ARBA00042864"/>
    </source>
</evidence>
<proteinExistence type="inferred from homology"/>
<evidence type="ECO:0000256" key="11">
    <source>
        <dbReference type="ARBA" id="ARBA00038345"/>
    </source>
</evidence>
<evidence type="ECO:0000256" key="10">
    <source>
        <dbReference type="ARBA" id="ARBA00023211"/>
    </source>
</evidence>
<keyword evidence="8 14" id="KW-0658">Purine biosynthesis</keyword>
<evidence type="ECO:0000256" key="6">
    <source>
        <dbReference type="ARBA" id="ARBA00022723"/>
    </source>
</evidence>
<comment type="catalytic activity">
    <reaction evidence="14">
        <text>5-phospho-beta-D-ribosylamine + glycine + ATP = N(1)-(5-phospho-beta-D-ribosyl)glycinamide + ADP + phosphate + H(+)</text>
        <dbReference type="Rhea" id="RHEA:17453"/>
        <dbReference type="ChEBI" id="CHEBI:15378"/>
        <dbReference type="ChEBI" id="CHEBI:30616"/>
        <dbReference type="ChEBI" id="CHEBI:43474"/>
        <dbReference type="ChEBI" id="CHEBI:57305"/>
        <dbReference type="ChEBI" id="CHEBI:58681"/>
        <dbReference type="ChEBI" id="CHEBI:143788"/>
        <dbReference type="ChEBI" id="CHEBI:456216"/>
        <dbReference type="EC" id="6.3.4.13"/>
    </reaction>
</comment>
<dbReference type="NCBIfam" id="TIGR00877">
    <property type="entry name" value="purD"/>
    <property type="match status" value="1"/>
</dbReference>
<organism evidence="18 19">
    <name type="scientific">Chlorobium phaeovibrioides</name>
    <dbReference type="NCBI Taxonomy" id="1094"/>
    <lineage>
        <taxon>Bacteria</taxon>
        <taxon>Pseudomonadati</taxon>
        <taxon>Chlorobiota</taxon>
        <taxon>Chlorobiia</taxon>
        <taxon>Chlorobiales</taxon>
        <taxon>Chlorobiaceae</taxon>
        <taxon>Chlorobium/Pelodictyon group</taxon>
        <taxon>Chlorobium</taxon>
    </lineage>
</organism>
<dbReference type="GO" id="GO:0009113">
    <property type="term" value="P:purine nucleobase biosynthetic process"/>
    <property type="evidence" value="ECO:0007669"/>
    <property type="project" value="InterPro"/>
</dbReference>
<comment type="cofactor">
    <cofactor evidence="1">
        <name>Mn(2+)</name>
        <dbReference type="ChEBI" id="CHEBI:29035"/>
    </cofactor>
</comment>
<dbReference type="SUPFAM" id="SSF52440">
    <property type="entry name" value="PreATP-grasp domain"/>
    <property type="match status" value="1"/>
</dbReference>
<dbReference type="Proteomes" id="UP000279908">
    <property type="component" value="Unassembled WGS sequence"/>
</dbReference>
<dbReference type="InterPro" id="IPR016185">
    <property type="entry name" value="PreATP-grasp_dom_sf"/>
</dbReference>
<dbReference type="FunFam" id="3.40.50.20:FF:000006">
    <property type="entry name" value="Phosphoribosylamine--glycine ligase, chloroplastic"/>
    <property type="match status" value="1"/>
</dbReference>
<evidence type="ECO:0000313" key="18">
    <source>
        <dbReference type="EMBL" id="RTY39149.1"/>
    </source>
</evidence>
<dbReference type="GO" id="GO:0046872">
    <property type="term" value="F:metal ion binding"/>
    <property type="evidence" value="ECO:0007669"/>
    <property type="project" value="UniProtKB-KW"/>
</dbReference>
<dbReference type="EMBL" id="RXYK01000003">
    <property type="protein sequence ID" value="RTY39149.1"/>
    <property type="molecule type" value="Genomic_DNA"/>
</dbReference>
<evidence type="ECO:0000256" key="4">
    <source>
        <dbReference type="ARBA" id="ARBA00013255"/>
    </source>
</evidence>
<keyword evidence="9 15" id="KW-0067">ATP-binding</keyword>
<dbReference type="SUPFAM" id="SSF56059">
    <property type="entry name" value="Glutathione synthetase ATP-binding domain-like"/>
    <property type="match status" value="1"/>
</dbReference>
<dbReference type="InterPro" id="IPR037123">
    <property type="entry name" value="PRibGlycinamide_synth_C_sf"/>
</dbReference>
<dbReference type="Gene3D" id="3.30.1490.20">
    <property type="entry name" value="ATP-grasp fold, A domain"/>
    <property type="match status" value="1"/>
</dbReference>
<dbReference type="InterPro" id="IPR011054">
    <property type="entry name" value="Rudment_hybrid_motif"/>
</dbReference>
<keyword evidence="10" id="KW-0464">Manganese</keyword>
<dbReference type="Pfam" id="PF02844">
    <property type="entry name" value="GARS_N"/>
    <property type="match status" value="1"/>
</dbReference>
<dbReference type="InterPro" id="IPR020559">
    <property type="entry name" value="PRibGlycinamide_synth_CS"/>
</dbReference>
<dbReference type="InterPro" id="IPR020561">
    <property type="entry name" value="PRibGlycinamid_synth_ATP-grasp"/>
</dbReference>
<comment type="caution">
    <text evidence="18">The sequence shown here is derived from an EMBL/GenBank/DDBJ whole genome shotgun (WGS) entry which is preliminary data.</text>
</comment>
<evidence type="ECO:0000256" key="2">
    <source>
        <dbReference type="ARBA" id="ARBA00001946"/>
    </source>
</evidence>
<evidence type="ECO:0000256" key="12">
    <source>
        <dbReference type="ARBA" id="ARBA00042242"/>
    </source>
</evidence>
<dbReference type="Gene3D" id="3.90.600.10">
    <property type="entry name" value="Phosphoribosylglycinamide synthetase, C-terminal domain"/>
    <property type="match status" value="1"/>
</dbReference>
<evidence type="ECO:0000256" key="3">
    <source>
        <dbReference type="ARBA" id="ARBA00005174"/>
    </source>
</evidence>
<dbReference type="EC" id="6.3.4.13" evidence="4 14"/>
<dbReference type="Gene3D" id="3.30.470.20">
    <property type="entry name" value="ATP-grasp fold, B domain"/>
    <property type="match status" value="1"/>
</dbReference>
<reference evidence="18 19" key="1">
    <citation type="submission" date="2018-12" db="EMBL/GenBank/DDBJ databases">
        <authorList>
            <person name="Lunina O.N."/>
            <person name="Grouzdev D.S."/>
            <person name="Gorlenko V.M."/>
            <person name="Savvichev A.S."/>
        </authorList>
    </citation>
    <scope>NUCLEOTIDE SEQUENCE [LARGE SCALE GENOMIC DNA]</scope>
    <source>
        <strain evidence="18 19">BrKhr-17</strain>
    </source>
</reference>
<dbReference type="Pfam" id="PF01071">
    <property type="entry name" value="GARS_A"/>
    <property type="match status" value="1"/>
</dbReference>
<evidence type="ECO:0000313" key="20">
    <source>
        <dbReference type="Proteomes" id="UP000327458"/>
    </source>
</evidence>
<feature type="domain" description="ATP-grasp" evidence="16">
    <location>
        <begin position="110"/>
        <end position="319"/>
    </location>
</feature>
<dbReference type="InterPro" id="IPR000115">
    <property type="entry name" value="PRibGlycinamide_synth"/>
</dbReference>
<dbReference type="Gene3D" id="3.40.50.20">
    <property type="match status" value="1"/>
</dbReference>
<evidence type="ECO:0000256" key="9">
    <source>
        <dbReference type="ARBA" id="ARBA00022840"/>
    </source>
</evidence>
<dbReference type="InterPro" id="IPR013815">
    <property type="entry name" value="ATP_grasp_subdomain_1"/>
</dbReference>
<name>A0A3S0L1M6_CHLPH</name>
<dbReference type="UniPathway" id="UPA00074">
    <property type="reaction ID" value="UER00125"/>
</dbReference>
<keyword evidence="5 14" id="KW-0436">Ligase</keyword>
<dbReference type="GO" id="GO:0004637">
    <property type="term" value="F:phosphoribosylamine-glycine ligase activity"/>
    <property type="evidence" value="ECO:0007669"/>
    <property type="project" value="UniProtKB-UniRule"/>
</dbReference>
<evidence type="ECO:0000256" key="8">
    <source>
        <dbReference type="ARBA" id="ARBA00022755"/>
    </source>
</evidence>
<evidence type="ECO:0000256" key="14">
    <source>
        <dbReference type="HAMAP-Rule" id="MF_00138"/>
    </source>
</evidence>
<reference evidence="17 20" key="2">
    <citation type="submission" date="2019-07" db="EMBL/GenBank/DDBJ databases">
        <title>Draft genome Sequence of Chlorobium phaeovibrioides sp. strain PhvTcv-s14, from the Phylum Chlorobi.</title>
        <authorList>
            <person name="Babenko V."/>
            <person name="Boldyreva D."/>
            <person name="Kanygina A."/>
            <person name="Selezneva O."/>
            <person name="Akopiyan T."/>
            <person name="Lunina O."/>
        </authorList>
    </citation>
    <scope>NUCLEOTIDE SEQUENCE [LARGE SCALE GENOMIC DNA]</scope>
    <source>
        <strain evidence="17 20">GrTcv12</strain>
    </source>
</reference>
<evidence type="ECO:0000256" key="5">
    <source>
        <dbReference type="ARBA" id="ARBA00022598"/>
    </source>
</evidence>
<dbReference type="SMART" id="SM01209">
    <property type="entry name" value="GARS_A"/>
    <property type="match status" value="1"/>
</dbReference>
<dbReference type="PANTHER" id="PTHR43472:SF1">
    <property type="entry name" value="PHOSPHORIBOSYLAMINE--GLYCINE LIGASE, CHLOROPLASTIC"/>
    <property type="match status" value="1"/>
</dbReference>
<dbReference type="InterPro" id="IPR020560">
    <property type="entry name" value="PRibGlycinamide_synth_C-dom"/>
</dbReference>
<dbReference type="AlphaFoldDB" id="A0A3S0L1M6"/>
<dbReference type="RefSeq" id="WP_126383799.1">
    <property type="nucleotide sequence ID" value="NZ_CP041698.1"/>
</dbReference>
<accession>A0A3S0L1M6</accession>
<dbReference type="PANTHER" id="PTHR43472">
    <property type="entry name" value="PHOSPHORIBOSYLAMINE--GLYCINE LIGASE"/>
    <property type="match status" value="1"/>
</dbReference>
<evidence type="ECO:0000256" key="1">
    <source>
        <dbReference type="ARBA" id="ARBA00001936"/>
    </source>
</evidence>
<comment type="cofactor">
    <cofactor evidence="2">
        <name>Mg(2+)</name>
        <dbReference type="ChEBI" id="CHEBI:18420"/>
    </cofactor>
</comment>
<dbReference type="PROSITE" id="PS00184">
    <property type="entry name" value="GARS"/>
    <property type="match status" value="1"/>
</dbReference>
<comment type="pathway">
    <text evidence="3 14">Purine metabolism; IMP biosynthesis via de novo pathway; N(1)-(5-phospho-D-ribosyl)glycinamide from 5-phospho-alpha-D-ribose 1-diphosphate: step 2/2.</text>
</comment>
<dbReference type="InterPro" id="IPR020562">
    <property type="entry name" value="PRibGlycinamide_synth_N"/>
</dbReference>
<evidence type="ECO:0000256" key="15">
    <source>
        <dbReference type="PROSITE-ProRule" id="PRU00409"/>
    </source>
</evidence>
<evidence type="ECO:0000313" key="17">
    <source>
        <dbReference type="EMBL" id="KAA6233064.1"/>
    </source>
</evidence>
<dbReference type="EMBL" id="VMRG01000001">
    <property type="protein sequence ID" value="KAA6233064.1"/>
    <property type="molecule type" value="Genomic_DNA"/>
</dbReference>
<dbReference type="SUPFAM" id="SSF51246">
    <property type="entry name" value="Rudiment single hybrid motif"/>
    <property type="match status" value="1"/>
</dbReference>
<comment type="similarity">
    <text evidence="11 14">Belongs to the GARS family.</text>
</comment>
<dbReference type="Pfam" id="PF02843">
    <property type="entry name" value="GARS_C"/>
    <property type="match status" value="1"/>
</dbReference>
<dbReference type="GO" id="GO:0005524">
    <property type="term" value="F:ATP binding"/>
    <property type="evidence" value="ECO:0007669"/>
    <property type="project" value="UniProtKB-UniRule"/>
</dbReference>
<protein>
    <recommendedName>
        <fullName evidence="4 14">Phosphoribosylamine--glycine ligase</fullName>
        <ecNumber evidence="4 14">6.3.4.13</ecNumber>
    </recommendedName>
    <alternativeName>
        <fullName evidence="14">GARS</fullName>
    </alternativeName>
    <alternativeName>
        <fullName evidence="12 14">Glycinamide ribonucleotide synthetase</fullName>
    </alternativeName>
    <alternativeName>
        <fullName evidence="13 14">Phosphoribosylglycinamide synthetase</fullName>
    </alternativeName>
</protein>